<feature type="transmembrane region" description="Helical" evidence="1">
    <location>
        <begin position="98"/>
        <end position="118"/>
    </location>
</feature>
<keyword evidence="1" id="KW-1133">Transmembrane helix</keyword>
<proteinExistence type="predicted"/>
<dbReference type="Proteomes" id="UP001231362">
    <property type="component" value="Unassembled WGS sequence"/>
</dbReference>
<reference evidence="2 3" key="1">
    <citation type="submission" date="2023-07" db="EMBL/GenBank/DDBJ databases">
        <title>Genomic Encyclopedia of Type Strains, Phase IV (KMG-IV): sequencing the most valuable type-strain genomes for metagenomic binning, comparative biology and taxonomic classification.</title>
        <authorList>
            <person name="Goeker M."/>
        </authorList>
    </citation>
    <scope>NUCLEOTIDE SEQUENCE [LARGE SCALE GENOMIC DNA]</scope>
    <source>
        <strain evidence="2 3">DSM 23948</strain>
    </source>
</reference>
<dbReference type="InterPro" id="IPR018710">
    <property type="entry name" value="DUF2232"/>
</dbReference>
<evidence type="ECO:0000313" key="2">
    <source>
        <dbReference type="EMBL" id="MDQ0157868.1"/>
    </source>
</evidence>
<keyword evidence="3" id="KW-1185">Reference proteome</keyword>
<keyword evidence="1" id="KW-0472">Membrane</keyword>
<evidence type="ECO:0000313" key="3">
    <source>
        <dbReference type="Proteomes" id="UP001231362"/>
    </source>
</evidence>
<sequence>MKSVHKLTEGAIFLAAFAVLLLMTIYIPLLGSVTNLFIPLPFIMFAAKNDRKSSLVFLVGALLISLIVGTVMAIPLSLLYGLTGLVIGDFIREKKKRLAGYIAGTIVFLITLVAQYAVSVALFEIDVIKESIQLFEKSVDQTFQMMEKLGQPLDAAVVEQFNTGIQMLVTLVPSVFVMASCLMVFVIELISFPILRRFGFDVPRWKPFRELSLPKSFLWYYLIVLIAFLLFNPEQGTYWYSALLNLSFILQFFLIIQGLSFVYFFSYEKGIPKFVPILITVFLPILLYIVRILGIIDLGFNLRKWVIEKSKK</sequence>
<feature type="transmembrane region" description="Helical" evidence="1">
    <location>
        <begin position="58"/>
        <end position="86"/>
    </location>
</feature>
<dbReference type="Pfam" id="PF09991">
    <property type="entry name" value="DUF2232"/>
    <property type="match status" value="1"/>
</dbReference>
<gene>
    <name evidence="2" type="ORF">J2S07_004237</name>
</gene>
<feature type="transmembrane region" description="Helical" evidence="1">
    <location>
        <begin position="171"/>
        <end position="195"/>
    </location>
</feature>
<dbReference type="PANTHER" id="PTHR41324:SF1">
    <property type="entry name" value="DUF2232 DOMAIN-CONTAINING PROTEIN"/>
    <property type="match status" value="1"/>
</dbReference>
<evidence type="ECO:0000256" key="1">
    <source>
        <dbReference type="SAM" id="Phobius"/>
    </source>
</evidence>
<feature type="transmembrane region" description="Helical" evidence="1">
    <location>
        <begin position="12"/>
        <end position="38"/>
    </location>
</feature>
<name>A0ABT9VA79_9BACL</name>
<feature type="transmembrane region" description="Helical" evidence="1">
    <location>
        <begin position="277"/>
        <end position="296"/>
    </location>
</feature>
<organism evidence="2 3">
    <name type="scientific">Anoxybacillus andreesenii</name>
    <dbReference type="NCBI Taxonomy" id="1325932"/>
    <lineage>
        <taxon>Bacteria</taxon>
        <taxon>Bacillati</taxon>
        <taxon>Bacillota</taxon>
        <taxon>Bacilli</taxon>
        <taxon>Bacillales</taxon>
        <taxon>Anoxybacillaceae</taxon>
        <taxon>Anoxybacillus</taxon>
    </lineage>
</organism>
<dbReference type="RefSeq" id="WP_307152309.1">
    <property type="nucleotide sequence ID" value="NZ_JAUSTU010000041.1"/>
</dbReference>
<accession>A0ABT9VA79</accession>
<comment type="caution">
    <text evidence="2">The sequence shown here is derived from an EMBL/GenBank/DDBJ whole genome shotgun (WGS) entry which is preliminary data.</text>
</comment>
<dbReference type="PANTHER" id="PTHR41324">
    <property type="entry name" value="MEMBRANE PROTEIN-RELATED"/>
    <property type="match status" value="1"/>
</dbReference>
<keyword evidence="1" id="KW-0812">Transmembrane</keyword>
<protein>
    <submittedName>
        <fullName evidence="2">Uncharacterized protein YybS (DUF2232 family)</fullName>
    </submittedName>
</protein>
<feature type="transmembrane region" description="Helical" evidence="1">
    <location>
        <begin position="216"/>
        <end position="232"/>
    </location>
</feature>
<feature type="transmembrane region" description="Helical" evidence="1">
    <location>
        <begin position="238"/>
        <end position="265"/>
    </location>
</feature>
<dbReference type="EMBL" id="JAUSTU010000041">
    <property type="protein sequence ID" value="MDQ0157868.1"/>
    <property type="molecule type" value="Genomic_DNA"/>
</dbReference>